<evidence type="ECO:0000313" key="2">
    <source>
        <dbReference type="Proteomes" id="UP001311232"/>
    </source>
</evidence>
<sequence length="112" mass="12996">MRERVVSTRAPNVIVWWKTRFTGPRKPNWKCLASKRNPEIPRPPTQSHPSVEVWNWQDHACCSNMGLSAHVARGLVSLWMILLYQLQQHRHKIFSFCSGVDSHISHQNQSPS</sequence>
<name>A0AAV9RL97_9TELE</name>
<protein>
    <submittedName>
        <fullName evidence="1">Uncharacterized protein</fullName>
    </submittedName>
</protein>
<dbReference type="Proteomes" id="UP001311232">
    <property type="component" value="Unassembled WGS sequence"/>
</dbReference>
<evidence type="ECO:0000313" key="1">
    <source>
        <dbReference type="EMBL" id="KAK5609782.1"/>
    </source>
</evidence>
<keyword evidence="2" id="KW-1185">Reference proteome</keyword>
<organism evidence="1 2">
    <name type="scientific">Crenichthys baileyi</name>
    <name type="common">White River springfish</name>
    <dbReference type="NCBI Taxonomy" id="28760"/>
    <lineage>
        <taxon>Eukaryota</taxon>
        <taxon>Metazoa</taxon>
        <taxon>Chordata</taxon>
        <taxon>Craniata</taxon>
        <taxon>Vertebrata</taxon>
        <taxon>Euteleostomi</taxon>
        <taxon>Actinopterygii</taxon>
        <taxon>Neopterygii</taxon>
        <taxon>Teleostei</taxon>
        <taxon>Neoteleostei</taxon>
        <taxon>Acanthomorphata</taxon>
        <taxon>Ovalentaria</taxon>
        <taxon>Atherinomorphae</taxon>
        <taxon>Cyprinodontiformes</taxon>
        <taxon>Goodeidae</taxon>
        <taxon>Crenichthys</taxon>
    </lineage>
</organism>
<reference evidence="1 2" key="1">
    <citation type="submission" date="2021-06" db="EMBL/GenBank/DDBJ databases">
        <authorList>
            <person name="Palmer J.M."/>
        </authorList>
    </citation>
    <scope>NUCLEOTIDE SEQUENCE [LARGE SCALE GENOMIC DNA]</scope>
    <source>
        <strain evidence="1 2">MEX-2019</strain>
        <tissue evidence="1">Muscle</tissue>
    </source>
</reference>
<proteinExistence type="predicted"/>
<accession>A0AAV9RL97</accession>
<dbReference type="EMBL" id="JAHHUM010001735">
    <property type="protein sequence ID" value="KAK5609782.1"/>
    <property type="molecule type" value="Genomic_DNA"/>
</dbReference>
<gene>
    <name evidence="1" type="ORF">CRENBAI_021083</name>
</gene>
<dbReference type="AlphaFoldDB" id="A0AAV9RL97"/>
<comment type="caution">
    <text evidence="1">The sequence shown here is derived from an EMBL/GenBank/DDBJ whole genome shotgun (WGS) entry which is preliminary data.</text>
</comment>